<protein>
    <submittedName>
        <fullName evidence="1">Uncharacterized protein</fullName>
    </submittedName>
</protein>
<accession>A0A0E9UJR0</accession>
<reference evidence="1" key="1">
    <citation type="submission" date="2014-11" db="EMBL/GenBank/DDBJ databases">
        <authorList>
            <person name="Amaro Gonzalez C."/>
        </authorList>
    </citation>
    <scope>NUCLEOTIDE SEQUENCE</scope>
</reference>
<dbReference type="AlphaFoldDB" id="A0A0E9UJR0"/>
<reference evidence="1" key="2">
    <citation type="journal article" date="2015" name="Fish Shellfish Immunol.">
        <title>Early steps in the European eel (Anguilla anguilla)-Vibrio vulnificus interaction in the gills: Role of the RtxA13 toxin.</title>
        <authorList>
            <person name="Callol A."/>
            <person name="Pajuelo D."/>
            <person name="Ebbesson L."/>
            <person name="Teles M."/>
            <person name="MacKenzie S."/>
            <person name="Amaro C."/>
        </authorList>
    </citation>
    <scope>NUCLEOTIDE SEQUENCE</scope>
</reference>
<organism evidence="1">
    <name type="scientific">Anguilla anguilla</name>
    <name type="common">European freshwater eel</name>
    <name type="synonym">Muraena anguilla</name>
    <dbReference type="NCBI Taxonomy" id="7936"/>
    <lineage>
        <taxon>Eukaryota</taxon>
        <taxon>Metazoa</taxon>
        <taxon>Chordata</taxon>
        <taxon>Craniata</taxon>
        <taxon>Vertebrata</taxon>
        <taxon>Euteleostomi</taxon>
        <taxon>Actinopterygii</taxon>
        <taxon>Neopterygii</taxon>
        <taxon>Teleostei</taxon>
        <taxon>Anguilliformes</taxon>
        <taxon>Anguillidae</taxon>
        <taxon>Anguilla</taxon>
    </lineage>
</organism>
<dbReference type="EMBL" id="GBXM01042636">
    <property type="protein sequence ID" value="JAH65941.1"/>
    <property type="molecule type" value="Transcribed_RNA"/>
</dbReference>
<proteinExistence type="predicted"/>
<name>A0A0E9UJR0_ANGAN</name>
<sequence>MPTHSLPPVTVPREIRREHQRGVRWGTEAAISDSIRIPRLLSNAHRLHDSCQWLGEQAHGKR</sequence>
<evidence type="ECO:0000313" key="1">
    <source>
        <dbReference type="EMBL" id="JAH65941.1"/>
    </source>
</evidence>